<dbReference type="InterPro" id="IPR002104">
    <property type="entry name" value="Integrase_catalytic"/>
</dbReference>
<comment type="caution">
    <text evidence="6">The sequence shown here is derived from an EMBL/GenBank/DDBJ whole genome shotgun (WGS) entry which is preliminary data.</text>
</comment>
<evidence type="ECO:0000313" key="6">
    <source>
        <dbReference type="EMBL" id="PYD81606.1"/>
    </source>
</evidence>
<name>A0A318QQ11_9PROT</name>
<evidence type="ECO:0000256" key="2">
    <source>
        <dbReference type="ARBA" id="ARBA00022908"/>
    </source>
</evidence>
<dbReference type="Pfam" id="PF00589">
    <property type="entry name" value="Phage_integrase"/>
    <property type="match status" value="1"/>
</dbReference>
<evidence type="ECO:0000256" key="4">
    <source>
        <dbReference type="ARBA" id="ARBA00023172"/>
    </source>
</evidence>
<accession>A0A318QQ11</accession>
<dbReference type="AlphaFoldDB" id="A0A318QQ11"/>
<dbReference type="EMBL" id="NKTX01000025">
    <property type="protein sequence ID" value="PYD81606.1"/>
    <property type="molecule type" value="Genomic_DNA"/>
</dbReference>
<dbReference type="InterPro" id="IPR050808">
    <property type="entry name" value="Phage_Integrase"/>
</dbReference>
<dbReference type="GO" id="GO:0015074">
    <property type="term" value="P:DNA integration"/>
    <property type="evidence" value="ECO:0007669"/>
    <property type="project" value="UniProtKB-KW"/>
</dbReference>
<organism evidence="6 7">
    <name type="scientific">Komagataeibacter oboediens</name>
    <dbReference type="NCBI Taxonomy" id="65958"/>
    <lineage>
        <taxon>Bacteria</taxon>
        <taxon>Pseudomonadati</taxon>
        <taxon>Pseudomonadota</taxon>
        <taxon>Alphaproteobacteria</taxon>
        <taxon>Acetobacterales</taxon>
        <taxon>Acetobacteraceae</taxon>
        <taxon>Komagataeibacter</taxon>
    </lineage>
</organism>
<dbReference type="OrthoDB" id="7873969at2"/>
<protein>
    <submittedName>
        <fullName evidence="6">Integrase</fullName>
    </submittedName>
</protein>
<dbReference type="Gene3D" id="1.10.443.10">
    <property type="entry name" value="Intergrase catalytic core"/>
    <property type="match status" value="1"/>
</dbReference>
<dbReference type="GO" id="GO:0006310">
    <property type="term" value="P:DNA recombination"/>
    <property type="evidence" value="ECO:0007669"/>
    <property type="project" value="UniProtKB-KW"/>
</dbReference>
<dbReference type="STRING" id="940286.GCA_000227565_00787"/>
<dbReference type="RefSeq" id="WP_110507341.1">
    <property type="nucleotide sequence ID" value="NZ_NKTX01000025.1"/>
</dbReference>
<evidence type="ECO:0000259" key="5">
    <source>
        <dbReference type="PROSITE" id="PS51898"/>
    </source>
</evidence>
<evidence type="ECO:0000256" key="3">
    <source>
        <dbReference type="ARBA" id="ARBA00023125"/>
    </source>
</evidence>
<dbReference type="PROSITE" id="PS51898">
    <property type="entry name" value="TYR_RECOMBINASE"/>
    <property type="match status" value="1"/>
</dbReference>
<feature type="domain" description="Tyr recombinase" evidence="5">
    <location>
        <begin position="114"/>
        <end position="281"/>
    </location>
</feature>
<dbReference type="InterPro" id="IPR013762">
    <property type="entry name" value="Integrase-like_cat_sf"/>
</dbReference>
<evidence type="ECO:0000313" key="7">
    <source>
        <dbReference type="Proteomes" id="UP000247417"/>
    </source>
</evidence>
<sequence>MKKAGEDEPRQPAQGTLSHIIRLYQGSVEFHSAKPKTQSVRSLYLGEFENILALPIQDVKRRNILTIRDMLSTIRGNGAANGFLAAARSLFAWAISRDWVEINPAAGVKPMPVSPLPAWTPEIVRQAMETLTPTLKRAVILALFTGQRRGDLCRMKWNDISDGVIYLVQGKTGVPLRIPVHPALQAHLERWPRTNEFILTTSRGRPCRPDTLSGGLYNAAVEGKIPKGFNIHGLRKMAATLLAEAGCSTHEIAAITGHKSLAMVQHYTASVNQEKLAKEAISRINASFLNEKETGS</sequence>
<keyword evidence="3" id="KW-0238">DNA-binding</keyword>
<gene>
    <name evidence="6" type="ORF">CFR80_10735</name>
</gene>
<reference evidence="6 7" key="1">
    <citation type="submission" date="2017-07" db="EMBL/GenBank/DDBJ databases">
        <title>A draft genome sequence of Komagataeibacter oboediens LMG 18849.</title>
        <authorList>
            <person name="Skraban J."/>
            <person name="Cleenwerck I."/>
            <person name="Vandamme P."/>
            <person name="Trcek J."/>
        </authorList>
    </citation>
    <scope>NUCLEOTIDE SEQUENCE [LARGE SCALE GENOMIC DNA]</scope>
    <source>
        <strain evidence="6 7">LMG 18849</strain>
    </source>
</reference>
<proteinExistence type="inferred from homology"/>
<dbReference type="Gene3D" id="1.10.150.130">
    <property type="match status" value="1"/>
</dbReference>
<dbReference type="SUPFAM" id="SSF56349">
    <property type="entry name" value="DNA breaking-rejoining enzymes"/>
    <property type="match status" value="1"/>
</dbReference>
<dbReference type="PANTHER" id="PTHR30629:SF2">
    <property type="entry name" value="PROPHAGE INTEGRASE INTS-RELATED"/>
    <property type="match status" value="1"/>
</dbReference>
<dbReference type="InterPro" id="IPR011010">
    <property type="entry name" value="DNA_brk_join_enz"/>
</dbReference>
<keyword evidence="4" id="KW-0233">DNA recombination</keyword>
<comment type="similarity">
    <text evidence="1">Belongs to the 'phage' integrase family.</text>
</comment>
<dbReference type="GO" id="GO:0003677">
    <property type="term" value="F:DNA binding"/>
    <property type="evidence" value="ECO:0007669"/>
    <property type="project" value="UniProtKB-KW"/>
</dbReference>
<dbReference type="InterPro" id="IPR010998">
    <property type="entry name" value="Integrase_recombinase_N"/>
</dbReference>
<evidence type="ECO:0000256" key="1">
    <source>
        <dbReference type="ARBA" id="ARBA00008857"/>
    </source>
</evidence>
<dbReference type="Proteomes" id="UP000247417">
    <property type="component" value="Unassembled WGS sequence"/>
</dbReference>
<keyword evidence="2" id="KW-0229">DNA integration</keyword>
<dbReference type="PANTHER" id="PTHR30629">
    <property type="entry name" value="PROPHAGE INTEGRASE"/>
    <property type="match status" value="1"/>
</dbReference>